<dbReference type="Pfam" id="PF01694">
    <property type="entry name" value="Rhomboid"/>
    <property type="match status" value="1"/>
</dbReference>
<dbReference type="PANTHER" id="PTHR43066:SF16">
    <property type="entry name" value="RHOMBOID DOMAIN-CONTAINING PROTEIN 3"/>
    <property type="match status" value="1"/>
</dbReference>
<evidence type="ECO:0000256" key="1">
    <source>
        <dbReference type="ARBA" id="ARBA00004141"/>
    </source>
</evidence>
<keyword evidence="3 6" id="KW-1133">Transmembrane helix</keyword>
<keyword evidence="4 6" id="KW-0472">Membrane</keyword>
<accession>A0A8J7TCY5</accession>
<comment type="caution">
    <text evidence="8">The sequence shown here is derived from an EMBL/GenBank/DDBJ whole genome shotgun (WGS) entry which is preliminary data.</text>
</comment>
<dbReference type="GO" id="GO:0004252">
    <property type="term" value="F:serine-type endopeptidase activity"/>
    <property type="evidence" value="ECO:0007669"/>
    <property type="project" value="InterPro"/>
</dbReference>
<feature type="transmembrane region" description="Helical" evidence="6">
    <location>
        <begin position="21"/>
        <end position="39"/>
    </location>
</feature>
<evidence type="ECO:0000256" key="3">
    <source>
        <dbReference type="ARBA" id="ARBA00022989"/>
    </source>
</evidence>
<feature type="non-terminal residue" evidence="8">
    <location>
        <position position="1"/>
    </location>
</feature>
<comment type="subcellular location">
    <subcellularLocation>
        <location evidence="1">Membrane</location>
        <topology evidence="1">Multi-pass membrane protein</topology>
    </subcellularLocation>
</comment>
<dbReference type="Proteomes" id="UP000736164">
    <property type="component" value="Unassembled WGS sequence"/>
</dbReference>
<organism evidence="8 9">
    <name type="scientific">Atractosteus spatula</name>
    <name type="common">Alligator gar</name>
    <name type="synonym">Lepisosteus spatula</name>
    <dbReference type="NCBI Taxonomy" id="7917"/>
    <lineage>
        <taxon>Eukaryota</taxon>
        <taxon>Metazoa</taxon>
        <taxon>Chordata</taxon>
        <taxon>Craniata</taxon>
        <taxon>Vertebrata</taxon>
        <taxon>Euteleostomi</taxon>
        <taxon>Actinopterygii</taxon>
        <taxon>Neopterygii</taxon>
        <taxon>Holostei</taxon>
        <taxon>Semionotiformes</taxon>
        <taxon>Lepisosteidae</taxon>
        <taxon>Atractosteus</taxon>
    </lineage>
</organism>
<feature type="transmembrane region" description="Helical" evidence="6">
    <location>
        <begin position="157"/>
        <end position="185"/>
    </location>
</feature>
<evidence type="ECO:0000259" key="7">
    <source>
        <dbReference type="Pfam" id="PF01694"/>
    </source>
</evidence>
<evidence type="ECO:0000313" key="9">
    <source>
        <dbReference type="Proteomes" id="UP000736164"/>
    </source>
</evidence>
<gene>
    <name evidence="8" type="primary">Rhbdd3</name>
    <name evidence="8" type="ORF">GTO95_0003756</name>
</gene>
<sequence length="369" mass="39611">MLSRLPSFWSRLGSSRSGFPAVTAGLLGAVLVTWLSGAYDTLHLDSEKVLPGLQVHRLWTYAFCHQDPAALLLSSAALLALGPWQERRWGSACFLALSLLSCCLPALLYCVLARLGAGGAGQVSGYSPAHFAMLAAQCRPGQQGWAWRWLPAWALPWALLAGSCLLVPASLALLHLCAVCVGISYSSALLKWLQKGEDHLCRLLPRGAFVLSSSRDSLPVSGTGQRPDPWPEPSSARQLEPMRRPQWEEYDARPEPWKSQEPHWAAGGVPAVSEVQLLEEQLLRAGILASLQDAPEGSGVEKLELPKSSVSSLRLQQLERMGFPTEKAVVALAASGKLDGAISLLIDDGVGEEAVVTSKGRTPSAQRTG</sequence>
<evidence type="ECO:0000256" key="5">
    <source>
        <dbReference type="SAM" id="MobiDB-lite"/>
    </source>
</evidence>
<evidence type="ECO:0000256" key="2">
    <source>
        <dbReference type="ARBA" id="ARBA00022692"/>
    </source>
</evidence>
<dbReference type="GO" id="GO:0016020">
    <property type="term" value="C:membrane"/>
    <property type="evidence" value="ECO:0007669"/>
    <property type="project" value="UniProtKB-SubCell"/>
</dbReference>
<feature type="domain" description="Peptidase S54 rhomboid" evidence="7">
    <location>
        <begin position="54"/>
        <end position="190"/>
    </location>
</feature>
<feature type="non-terminal residue" evidence="8">
    <location>
        <position position="369"/>
    </location>
</feature>
<dbReference type="AlphaFoldDB" id="A0A8J7TCY5"/>
<proteinExistence type="predicted"/>
<reference evidence="8" key="1">
    <citation type="journal article" date="2021" name="Cell">
        <title>Tracing the genetic footprints of vertebrate landing in non-teleost ray-finned fishes.</title>
        <authorList>
            <person name="Bi X."/>
            <person name="Wang K."/>
            <person name="Yang L."/>
            <person name="Pan H."/>
            <person name="Jiang H."/>
            <person name="Wei Q."/>
            <person name="Fang M."/>
            <person name="Yu H."/>
            <person name="Zhu C."/>
            <person name="Cai Y."/>
            <person name="He Y."/>
            <person name="Gan X."/>
            <person name="Zeng H."/>
            <person name="Yu D."/>
            <person name="Zhu Y."/>
            <person name="Jiang H."/>
            <person name="Qiu Q."/>
            <person name="Yang H."/>
            <person name="Zhang Y.E."/>
            <person name="Wang W."/>
            <person name="Zhu M."/>
            <person name="He S."/>
            <person name="Zhang G."/>
        </authorList>
    </citation>
    <scope>NUCLEOTIDE SEQUENCE</scope>
    <source>
        <strain evidence="8">Allg_001</strain>
    </source>
</reference>
<dbReference type="PANTHER" id="PTHR43066">
    <property type="entry name" value="RHOMBOID-RELATED PROTEIN"/>
    <property type="match status" value="1"/>
</dbReference>
<feature type="region of interest" description="Disordered" evidence="5">
    <location>
        <begin position="215"/>
        <end position="244"/>
    </location>
</feature>
<dbReference type="EMBL" id="JAAWVO010043349">
    <property type="protein sequence ID" value="MBN3319177.1"/>
    <property type="molecule type" value="Genomic_DNA"/>
</dbReference>
<dbReference type="InterPro" id="IPR022764">
    <property type="entry name" value="Peptidase_S54_rhomboid_dom"/>
</dbReference>
<dbReference type="SUPFAM" id="SSF46934">
    <property type="entry name" value="UBA-like"/>
    <property type="match status" value="1"/>
</dbReference>
<feature type="transmembrane region" description="Helical" evidence="6">
    <location>
        <begin position="93"/>
        <end position="117"/>
    </location>
</feature>
<protein>
    <submittedName>
        <fullName evidence="8">RHBD3 protein</fullName>
    </submittedName>
</protein>
<evidence type="ECO:0000313" key="8">
    <source>
        <dbReference type="EMBL" id="MBN3319177.1"/>
    </source>
</evidence>
<keyword evidence="2 6" id="KW-0812">Transmembrane</keyword>
<dbReference type="Gene3D" id="1.20.1540.10">
    <property type="entry name" value="Rhomboid-like"/>
    <property type="match status" value="1"/>
</dbReference>
<evidence type="ECO:0000256" key="6">
    <source>
        <dbReference type="SAM" id="Phobius"/>
    </source>
</evidence>
<dbReference type="InterPro" id="IPR035952">
    <property type="entry name" value="Rhomboid-like_sf"/>
</dbReference>
<feature type="transmembrane region" description="Helical" evidence="6">
    <location>
        <begin position="59"/>
        <end position="81"/>
    </location>
</feature>
<dbReference type="InterPro" id="IPR009060">
    <property type="entry name" value="UBA-like_sf"/>
</dbReference>
<name>A0A8J7TCY5_ATRSP</name>
<evidence type="ECO:0000256" key="4">
    <source>
        <dbReference type="ARBA" id="ARBA00023136"/>
    </source>
</evidence>
<dbReference type="SUPFAM" id="SSF144091">
    <property type="entry name" value="Rhomboid-like"/>
    <property type="match status" value="1"/>
</dbReference>
<keyword evidence="9" id="KW-1185">Reference proteome</keyword>
<feature type="compositionally biased region" description="Polar residues" evidence="5">
    <location>
        <begin position="215"/>
        <end position="224"/>
    </location>
</feature>